<gene>
    <name evidence="3" type="ORF">Z043_112094</name>
</gene>
<dbReference type="SUPFAM" id="SSF49899">
    <property type="entry name" value="Concanavalin A-like lectins/glucanases"/>
    <property type="match status" value="1"/>
</dbReference>
<reference evidence="3 4" key="1">
    <citation type="submission" date="2015-08" db="EMBL/GenBank/DDBJ databases">
        <title>The genome of the Asian arowana (Scleropages formosus).</title>
        <authorList>
            <person name="Tan M.H."/>
            <person name="Gan H.M."/>
            <person name="Croft L.J."/>
            <person name="Austin C.M."/>
        </authorList>
    </citation>
    <scope>NUCLEOTIDE SEQUENCE [LARGE SCALE GENOMIC DNA]</scope>
    <source>
        <strain evidence="3">Aro1</strain>
    </source>
</reference>
<dbReference type="InterPro" id="IPR050143">
    <property type="entry name" value="TRIM/RBCC"/>
</dbReference>
<dbReference type="Pfam" id="PF00622">
    <property type="entry name" value="SPRY"/>
    <property type="match status" value="1"/>
</dbReference>
<dbReference type="EMBL" id="JARO02004092">
    <property type="protein sequence ID" value="KPP69171.1"/>
    <property type="molecule type" value="Genomic_DNA"/>
</dbReference>
<dbReference type="AlphaFoldDB" id="A0A0P7V3D2"/>
<dbReference type="PRINTS" id="PR01407">
    <property type="entry name" value="BUTYPHLNCDUF"/>
</dbReference>
<accession>A0A0P7V3D2</accession>
<dbReference type="InterPro" id="IPR003879">
    <property type="entry name" value="Butyrophylin_SPRY"/>
</dbReference>
<dbReference type="Pfam" id="PF13765">
    <property type="entry name" value="PRY"/>
    <property type="match status" value="1"/>
</dbReference>
<evidence type="ECO:0000313" key="4">
    <source>
        <dbReference type="Proteomes" id="UP000034805"/>
    </source>
</evidence>
<feature type="domain" description="B30.2/SPRY" evidence="2">
    <location>
        <begin position="236"/>
        <end position="428"/>
    </location>
</feature>
<dbReference type="FunFam" id="2.60.120.920:FF:000004">
    <property type="entry name" value="Butyrophilin subfamily 1 member A1"/>
    <property type="match status" value="1"/>
</dbReference>
<dbReference type="CDD" id="cd13733">
    <property type="entry name" value="SPRY_PRY_C-I_1"/>
    <property type="match status" value="1"/>
</dbReference>
<evidence type="ECO:0000313" key="3">
    <source>
        <dbReference type="EMBL" id="KPP69171.1"/>
    </source>
</evidence>
<feature type="region of interest" description="Disordered" evidence="1">
    <location>
        <begin position="102"/>
        <end position="123"/>
    </location>
</feature>
<dbReference type="InterPro" id="IPR013320">
    <property type="entry name" value="ConA-like_dom_sf"/>
</dbReference>
<organism evidence="3 4">
    <name type="scientific">Scleropages formosus</name>
    <name type="common">Asian bonytongue</name>
    <name type="synonym">Osteoglossum formosum</name>
    <dbReference type="NCBI Taxonomy" id="113540"/>
    <lineage>
        <taxon>Eukaryota</taxon>
        <taxon>Metazoa</taxon>
        <taxon>Chordata</taxon>
        <taxon>Craniata</taxon>
        <taxon>Vertebrata</taxon>
        <taxon>Euteleostomi</taxon>
        <taxon>Actinopterygii</taxon>
        <taxon>Neopterygii</taxon>
        <taxon>Teleostei</taxon>
        <taxon>Osteoglossocephala</taxon>
        <taxon>Osteoglossomorpha</taxon>
        <taxon>Osteoglossiformes</taxon>
        <taxon>Osteoglossidae</taxon>
        <taxon>Scleropages</taxon>
    </lineage>
</organism>
<evidence type="ECO:0000259" key="2">
    <source>
        <dbReference type="PROSITE" id="PS50188"/>
    </source>
</evidence>
<dbReference type="InterPro" id="IPR006574">
    <property type="entry name" value="PRY"/>
</dbReference>
<dbReference type="PANTHER" id="PTHR24103">
    <property type="entry name" value="E3 UBIQUITIN-PROTEIN LIGASE TRIM"/>
    <property type="match status" value="1"/>
</dbReference>
<dbReference type="SMART" id="SM00589">
    <property type="entry name" value="PRY"/>
    <property type="match status" value="1"/>
</dbReference>
<protein>
    <submittedName>
        <fullName evidence="3">E3 ubiquitin-protein ligase TRIM39-like</fullName>
    </submittedName>
</protein>
<comment type="caution">
    <text evidence="3">The sequence shown here is derived from an EMBL/GenBank/DDBJ whole genome shotgun (WGS) entry which is preliminary data.</text>
</comment>
<name>A0A0P7V3D2_SCLFO</name>
<dbReference type="Proteomes" id="UP000034805">
    <property type="component" value="Unassembled WGS sequence"/>
</dbReference>
<dbReference type="PROSITE" id="PS50188">
    <property type="entry name" value="B302_SPRY"/>
    <property type="match status" value="1"/>
</dbReference>
<evidence type="ECO:0000256" key="1">
    <source>
        <dbReference type="SAM" id="MobiDB-lite"/>
    </source>
</evidence>
<dbReference type="InterPro" id="IPR043136">
    <property type="entry name" value="B30.2/SPRY_sf"/>
</dbReference>
<dbReference type="InterPro" id="IPR003877">
    <property type="entry name" value="SPRY_dom"/>
</dbReference>
<proteinExistence type="predicted"/>
<dbReference type="Gene3D" id="2.60.120.920">
    <property type="match status" value="1"/>
</dbReference>
<dbReference type="InterPro" id="IPR001870">
    <property type="entry name" value="B30.2/SPRY"/>
</dbReference>
<sequence>MAEFEMKSILKDRTLKMPQQRVRLDVSTQSHSIGAVRWTLPEEQVQVHSSAPSNPVRWSTGAASSRLQRSRQQGLRELRSLQECVDFIKQWKEQVEQLCQGTGDGAAWPGTSGQHSADPHAERSLEESRKLILHWAKELSNVDMLSRQSPCAQDGDPGGKVVEDGELLQQRVTEWAKEILAVSEDCGVPGEELAQRLRQLGLRKRNLVGLFPLLEFITWSLLKEDSKELIPQLWLTAKQRTWKSVWSWICSAAADVSLDPKTNHPWLLLSDDRKRVQEALNETQVPFSTQRFDAWPCVLGWEGFSSGRHYWEVSLANNGYWRLGVTTASSKKQGRFAMTPGSGYWVLWRSTRQFYACTQPETALPVGLVPHKVGVYVDYEEGQISFYNVDKKSHIFTFSDTFREKLYPLFAPLDGRTLITISSPSSGTTM</sequence>
<dbReference type="SMART" id="SM00449">
    <property type="entry name" value="SPRY"/>
    <property type="match status" value="1"/>
</dbReference>